<comment type="caution">
    <text evidence="3">The sequence shown here is derived from an EMBL/GenBank/DDBJ whole genome shotgun (WGS) entry which is preliminary data.</text>
</comment>
<keyword evidence="4" id="KW-1185">Reference proteome</keyword>
<evidence type="ECO:0000313" key="3">
    <source>
        <dbReference type="EMBL" id="RST98734.1"/>
    </source>
</evidence>
<gene>
    <name evidence="3" type="ORF">CBF37_06705</name>
</gene>
<evidence type="ECO:0000256" key="1">
    <source>
        <dbReference type="SAM" id="Coils"/>
    </source>
</evidence>
<reference evidence="3 4" key="1">
    <citation type="submission" date="2017-05" db="EMBL/GenBank/DDBJ databases">
        <title>Vagococcus spp. assemblies.</title>
        <authorList>
            <person name="Gulvik C.A."/>
        </authorList>
    </citation>
    <scope>NUCLEOTIDE SEQUENCE [LARGE SCALE GENOMIC DNA]</scope>
    <source>
        <strain evidence="3 4">SS1995</strain>
    </source>
</reference>
<organism evidence="3 4">
    <name type="scientific">Vagococcus vulneris</name>
    <dbReference type="NCBI Taxonomy" id="1977869"/>
    <lineage>
        <taxon>Bacteria</taxon>
        <taxon>Bacillati</taxon>
        <taxon>Bacillota</taxon>
        <taxon>Bacilli</taxon>
        <taxon>Lactobacillales</taxon>
        <taxon>Enterococcaceae</taxon>
        <taxon>Vagococcus</taxon>
    </lineage>
</organism>
<sequence length="739" mass="87970">MQALNFNISAQINDKSKRKFDKQCDIVFSKKPNDDPRYQLEIVWDNYTFLPKSFVLIVCRVVSKEWKRVFKKYPLYGSFIEYHSEGENRAYFSFTNRYEIADDVWRNFEESIESVYEECLNRVVERQQDLDQNGIQNEVGEPSETNDYKLNQENISDDYQKLAVKIENQEGYLDLLMSQVDKGDLYEQDSRERQLLQRIYGQIEKQRVQLTNLNALYQEIERNHNKNSQEEMERVQNLSNSYQLAYAKERHKTKKLTEKFDELTDRLKKSEDANYQLDQANLQLTAIVKEHRLDTEEYTKLKQIRHDMMQVKEESELYRQKAVKYEKQVHQLELTIENLEKAREQLRMDAQTDVHQMEESLSDMEVQLINELNEKRRLLVELKEAKKKIEELEIHTAEYENNILMEKKYYEKMEVEKSQLKDIIGKLKEQNTLLGIKIQQQDEELVKRNRDASHLTEQVSILDEAVLPKMKQLVDTYRTISLKSDIPQKIIDWIEEYVVQFDKDLKQVINQAVVEDEMNPTKVEISGEELEADADEQIQSTLEINDSSESQTIAESKRNVTEISWEQTPTGPVQATEDYEEFEDSYEVDPYVNQVAAKELLKSVSADQSRAEAEIKRLFMSLDSQPDRVRKILKSEYDNYLYEIDRLISRWNDVRKVDNIDKNTKFLEFCLVYMDYFHEFNFLLDSAVKEPFFDKRYVLIDATMLVELRAYSLLSAYLETYYLEVSKYAEQYYTNKENE</sequence>
<feature type="coiled-coil region" evidence="1">
    <location>
        <begin position="203"/>
        <end position="273"/>
    </location>
</feature>
<dbReference type="AlphaFoldDB" id="A0A429ZXV9"/>
<feature type="coiled-coil region" evidence="1">
    <location>
        <begin position="301"/>
        <end position="430"/>
    </location>
</feature>
<evidence type="ECO:0000256" key="2">
    <source>
        <dbReference type="SAM" id="MobiDB-lite"/>
    </source>
</evidence>
<name>A0A429ZXV9_9ENTE</name>
<feature type="compositionally biased region" description="Polar residues" evidence="2">
    <location>
        <begin position="561"/>
        <end position="572"/>
    </location>
</feature>
<evidence type="ECO:0000313" key="4">
    <source>
        <dbReference type="Proteomes" id="UP000287857"/>
    </source>
</evidence>
<accession>A0A429ZXV9</accession>
<dbReference type="EMBL" id="NGJS01000008">
    <property type="protein sequence ID" value="RST98734.1"/>
    <property type="molecule type" value="Genomic_DNA"/>
</dbReference>
<dbReference type="OrthoDB" id="2198595at2"/>
<dbReference type="RefSeq" id="WP_125983972.1">
    <property type="nucleotide sequence ID" value="NZ_NGJS01000008.1"/>
</dbReference>
<protein>
    <submittedName>
        <fullName evidence="3">Uncharacterized protein</fullName>
    </submittedName>
</protein>
<keyword evidence="1" id="KW-0175">Coiled coil</keyword>
<feature type="region of interest" description="Disordered" evidence="2">
    <location>
        <begin position="547"/>
        <end position="572"/>
    </location>
</feature>
<proteinExistence type="predicted"/>
<dbReference type="Proteomes" id="UP000287857">
    <property type="component" value="Unassembled WGS sequence"/>
</dbReference>